<organism evidence="1">
    <name type="scientific">marine sediment metagenome</name>
    <dbReference type="NCBI Taxonomy" id="412755"/>
    <lineage>
        <taxon>unclassified sequences</taxon>
        <taxon>metagenomes</taxon>
        <taxon>ecological metagenomes</taxon>
    </lineage>
</organism>
<name>A0A0F9RCA1_9ZZZZ</name>
<proteinExistence type="predicted"/>
<dbReference type="AlphaFoldDB" id="A0A0F9RCA1"/>
<evidence type="ECO:0000313" key="1">
    <source>
        <dbReference type="EMBL" id="KKN52569.1"/>
    </source>
</evidence>
<dbReference type="EMBL" id="LAZR01001013">
    <property type="protein sequence ID" value="KKN52569.1"/>
    <property type="molecule type" value="Genomic_DNA"/>
</dbReference>
<comment type="caution">
    <text evidence="1">The sequence shown here is derived from an EMBL/GenBank/DDBJ whole genome shotgun (WGS) entry which is preliminary data.</text>
</comment>
<accession>A0A0F9RCA1</accession>
<reference evidence="1" key="1">
    <citation type="journal article" date="2015" name="Nature">
        <title>Complex archaea that bridge the gap between prokaryotes and eukaryotes.</title>
        <authorList>
            <person name="Spang A."/>
            <person name="Saw J.H."/>
            <person name="Jorgensen S.L."/>
            <person name="Zaremba-Niedzwiedzka K."/>
            <person name="Martijn J."/>
            <person name="Lind A.E."/>
            <person name="van Eijk R."/>
            <person name="Schleper C."/>
            <person name="Guy L."/>
            <person name="Ettema T.J."/>
        </authorList>
    </citation>
    <scope>NUCLEOTIDE SEQUENCE</scope>
</reference>
<gene>
    <name evidence="1" type="ORF">LCGC14_0611210</name>
</gene>
<sequence length="92" mass="10303">MVKVGKSSTKQELLNDIYGLRQRILDLEMKIIRLKQQVHVNPNIPYVVPAPYQPPIFRDPCIYPFIPSDADADDGGTGDPLPVMPHTVCSMV</sequence>
<protein>
    <submittedName>
        <fullName evidence="1">Uncharacterized protein</fullName>
    </submittedName>
</protein>